<keyword evidence="3" id="KW-1185">Reference proteome</keyword>
<dbReference type="AlphaFoldDB" id="A0AAN9L4T7"/>
<protein>
    <recommendedName>
        <fullName evidence="1">AB hydrolase-1 domain-containing protein</fullName>
    </recommendedName>
</protein>
<dbReference type="Proteomes" id="UP001367508">
    <property type="component" value="Unassembled WGS sequence"/>
</dbReference>
<sequence length="388" mass="44324">MLPKLSRCFSFTASRDWFYRYSFAVSGLRSVVTDFGDGTTMHCWVPKLHKPCKPTLVLIHGFGANAMWQYGEHIRHFIAQFNVYVPDLLFFGESFTSRPERSESFQAVCLVKLMEVHGVNRMSLVGISYGGFVSYQVAAQFPEVVEKLVLCCAGVCLEEIDMQNGLFRVSNLDEASSILLPQTADKLRELMRLSFVRPARGVPSWFLEDFIHVMCTDHIEQKRELLEAILKGRQLSNLPKIQQTTLIMWGEQDQIFPLELGHRLKGYIGESAQMVVIKNAGHAVNLEKPKEFLRHLKSFLIDSKTCSSSSLTFSEQFRKSISFDSIRNWSGWAALAWCGGLLLQAILETKLFVMAMMFCYLYSKFLYLSVIDLSNKRELLAMEIPVYI</sequence>
<gene>
    <name evidence="2" type="ORF">VNO77_22243</name>
</gene>
<evidence type="ECO:0000313" key="2">
    <source>
        <dbReference type="EMBL" id="KAK7328147.1"/>
    </source>
</evidence>
<dbReference type="Pfam" id="PF00561">
    <property type="entry name" value="Abhydrolase_1"/>
    <property type="match status" value="1"/>
</dbReference>
<dbReference type="InterPro" id="IPR000073">
    <property type="entry name" value="AB_hydrolase_1"/>
</dbReference>
<evidence type="ECO:0000313" key="3">
    <source>
        <dbReference type="Proteomes" id="UP001367508"/>
    </source>
</evidence>
<name>A0AAN9L4T7_CANGL</name>
<dbReference type="InterPro" id="IPR029058">
    <property type="entry name" value="AB_hydrolase_fold"/>
</dbReference>
<organism evidence="2 3">
    <name type="scientific">Canavalia gladiata</name>
    <name type="common">Sword bean</name>
    <name type="synonym">Dolichos gladiatus</name>
    <dbReference type="NCBI Taxonomy" id="3824"/>
    <lineage>
        <taxon>Eukaryota</taxon>
        <taxon>Viridiplantae</taxon>
        <taxon>Streptophyta</taxon>
        <taxon>Embryophyta</taxon>
        <taxon>Tracheophyta</taxon>
        <taxon>Spermatophyta</taxon>
        <taxon>Magnoliopsida</taxon>
        <taxon>eudicotyledons</taxon>
        <taxon>Gunneridae</taxon>
        <taxon>Pentapetalae</taxon>
        <taxon>rosids</taxon>
        <taxon>fabids</taxon>
        <taxon>Fabales</taxon>
        <taxon>Fabaceae</taxon>
        <taxon>Papilionoideae</taxon>
        <taxon>50 kb inversion clade</taxon>
        <taxon>NPAAA clade</taxon>
        <taxon>indigoferoid/millettioid clade</taxon>
        <taxon>Phaseoleae</taxon>
        <taxon>Canavalia</taxon>
    </lineage>
</organism>
<evidence type="ECO:0000259" key="1">
    <source>
        <dbReference type="Pfam" id="PF00561"/>
    </source>
</evidence>
<accession>A0AAN9L4T7</accession>
<dbReference type="PANTHER" id="PTHR43139">
    <property type="entry name" value="SI:DKEY-122A22.2"/>
    <property type="match status" value="1"/>
</dbReference>
<reference evidence="2 3" key="1">
    <citation type="submission" date="2024-01" db="EMBL/GenBank/DDBJ databases">
        <title>The genomes of 5 underutilized Papilionoideae crops provide insights into root nodulation and disease resistanc.</title>
        <authorList>
            <person name="Jiang F."/>
        </authorList>
    </citation>
    <scope>NUCLEOTIDE SEQUENCE [LARGE SCALE GENOMIC DNA]</scope>
    <source>
        <strain evidence="2">LVBAO_FW01</strain>
        <tissue evidence="2">Leaves</tissue>
    </source>
</reference>
<dbReference type="Gene3D" id="3.40.50.1820">
    <property type="entry name" value="alpha/beta hydrolase"/>
    <property type="match status" value="1"/>
</dbReference>
<feature type="domain" description="AB hydrolase-1" evidence="1">
    <location>
        <begin position="54"/>
        <end position="289"/>
    </location>
</feature>
<dbReference type="EMBL" id="JAYMYQ010000005">
    <property type="protein sequence ID" value="KAK7328147.1"/>
    <property type="molecule type" value="Genomic_DNA"/>
</dbReference>
<dbReference type="InterPro" id="IPR052370">
    <property type="entry name" value="Meta-cleavage_hydrolase"/>
</dbReference>
<proteinExistence type="predicted"/>
<comment type="caution">
    <text evidence="2">The sequence shown here is derived from an EMBL/GenBank/DDBJ whole genome shotgun (WGS) entry which is preliminary data.</text>
</comment>
<dbReference type="PANTHER" id="PTHR43139:SF7">
    <property type="entry name" value="ALPHA_BETA-HYDROLASES SUPERFAMILY PROTEIN"/>
    <property type="match status" value="1"/>
</dbReference>
<dbReference type="PRINTS" id="PR00111">
    <property type="entry name" value="ABHYDROLASE"/>
</dbReference>
<dbReference type="SUPFAM" id="SSF53474">
    <property type="entry name" value="alpha/beta-Hydrolases"/>
    <property type="match status" value="1"/>
</dbReference>